<dbReference type="InterPro" id="IPR000086">
    <property type="entry name" value="NUDIX_hydrolase_dom"/>
</dbReference>
<keyword evidence="4" id="KW-0460">Magnesium</keyword>
<accession>A0AAQ3QAI2</accession>
<organism evidence="6 7">
    <name type="scientific">Canna indica</name>
    <name type="common">Indian-shot</name>
    <dbReference type="NCBI Taxonomy" id="4628"/>
    <lineage>
        <taxon>Eukaryota</taxon>
        <taxon>Viridiplantae</taxon>
        <taxon>Streptophyta</taxon>
        <taxon>Embryophyta</taxon>
        <taxon>Tracheophyta</taxon>
        <taxon>Spermatophyta</taxon>
        <taxon>Magnoliopsida</taxon>
        <taxon>Liliopsida</taxon>
        <taxon>Zingiberales</taxon>
        <taxon>Cannaceae</taxon>
        <taxon>Canna</taxon>
    </lineage>
</organism>
<keyword evidence="3 6" id="KW-0378">Hydrolase</keyword>
<evidence type="ECO:0000256" key="3">
    <source>
        <dbReference type="ARBA" id="ARBA00022801"/>
    </source>
</evidence>
<dbReference type="CDD" id="cd02883">
    <property type="entry name" value="NUDIX_Hydrolase"/>
    <property type="match status" value="1"/>
</dbReference>
<evidence type="ECO:0000256" key="2">
    <source>
        <dbReference type="ARBA" id="ARBA00022723"/>
    </source>
</evidence>
<keyword evidence="7" id="KW-1185">Reference proteome</keyword>
<dbReference type="Proteomes" id="UP001327560">
    <property type="component" value="Chromosome 3"/>
</dbReference>
<protein>
    <submittedName>
        <fullName evidence="6">Nudix hydrolase 9 isoform X1</fullName>
    </submittedName>
</protein>
<dbReference type="GO" id="GO:0046872">
    <property type="term" value="F:metal ion binding"/>
    <property type="evidence" value="ECO:0007669"/>
    <property type="project" value="UniProtKB-KW"/>
</dbReference>
<reference evidence="6 7" key="1">
    <citation type="submission" date="2023-10" db="EMBL/GenBank/DDBJ databases">
        <title>Chromosome-scale genome assembly provides insights into flower coloration mechanisms of Canna indica.</title>
        <authorList>
            <person name="Li C."/>
        </authorList>
    </citation>
    <scope>NUCLEOTIDE SEQUENCE [LARGE SCALE GENOMIC DNA]</scope>
    <source>
        <tissue evidence="6">Flower</tissue>
    </source>
</reference>
<dbReference type="PROSITE" id="PS51462">
    <property type="entry name" value="NUDIX"/>
    <property type="match status" value="1"/>
</dbReference>
<gene>
    <name evidence="6" type="ORF">Cni_G10667</name>
</gene>
<name>A0AAQ3QAI2_9LILI</name>
<comment type="cofactor">
    <cofactor evidence="1">
        <name>Mg(2+)</name>
        <dbReference type="ChEBI" id="CHEBI:18420"/>
    </cofactor>
</comment>
<dbReference type="PANTHER" id="PTHR31835:SF1">
    <property type="entry name" value="URIDINE DIPHOSPHATE GLUCOSE PYROPHOSPHATASE NUDT22"/>
    <property type="match status" value="1"/>
</dbReference>
<dbReference type="SUPFAM" id="SSF55811">
    <property type="entry name" value="Nudix"/>
    <property type="match status" value="1"/>
</dbReference>
<dbReference type="InterPro" id="IPR055295">
    <property type="entry name" value="NUDT22/NUDT9-like"/>
</dbReference>
<dbReference type="EMBL" id="CP136892">
    <property type="protein sequence ID" value="WOL01948.1"/>
    <property type="molecule type" value="Genomic_DNA"/>
</dbReference>
<dbReference type="PANTHER" id="PTHR31835">
    <property type="entry name" value="URIDINE DIPHOSPHATE GLUCOSE PYROPHOSPHATASE"/>
    <property type="match status" value="1"/>
</dbReference>
<evidence type="ECO:0000313" key="6">
    <source>
        <dbReference type="EMBL" id="WOL01948.1"/>
    </source>
</evidence>
<evidence type="ECO:0000259" key="5">
    <source>
        <dbReference type="PROSITE" id="PS51462"/>
    </source>
</evidence>
<proteinExistence type="predicted"/>
<dbReference type="Gene3D" id="3.90.79.10">
    <property type="entry name" value="Nucleoside Triphosphate Pyrophosphohydrolase"/>
    <property type="match status" value="1"/>
</dbReference>
<dbReference type="GO" id="GO:0052751">
    <property type="term" value="F:GDP-mannose hydrolase activity"/>
    <property type="evidence" value="ECO:0007669"/>
    <property type="project" value="TreeGrafter"/>
</dbReference>
<evidence type="ECO:0000256" key="1">
    <source>
        <dbReference type="ARBA" id="ARBA00001946"/>
    </source>
</evidence>
<dbReference type="AlphaFoldDB" id="A0AAQ3QAI2"/>
<evidence type="ECO:0000313" key="7">
    <source>
        <dbReference type="Proteomes" id="UP001327560"/>
    </source>
</evidence>
<sequence>MLSTSLRHFPSSSLRNPLSLLARREAMSLPVESSANPADPGTAFKLLLSCPSGLPASRVSVKFDSSYDRIPHPDASLEESLNEIWSQRVQKNPSLYNGLKFRYGGHTIQNEDDLNQISSVCLHLGLTDYRTFVGTNLSPSWERFLVPSTDDFLCCQHTSSPLGNGAIVETSDGKILVLQRSHNVGEFPGYFVFPGGHSEPQEIGVSAHCTDKGSMESELLNQKITMEMFDGIVREVVEEIGVPAKSLTSPLFIGISRRLMNVRPTAFFFLKCSLEAEEVRELYSRAQDGYESTQIFTVSRDDLKKLAGKMAGCHRGGHALYELMTGTPKDN</sequence>
<feature type="domain" description="Nudix hydrolase" evidence="5">
    <location>
        <begin position="159"/>
        <end position="326"/>
    </location>
</feature>
<dbReference type="InterPro" id="IPR015797">
    <property type="entry name" value="NUDIX_hydrolase-like_dom_sf"/>
</dbReference>
<evidence type="ECO:0000256" key="4">
    <source>
        <dbReference type="ARBA" id="ARBA00022842"/>
    </source>
</evidence>
<keyword evidence="2" id="KW-0479">Metal-binding</keyword>